<organism evidence="1 2">
    <name type="scientific">Streptomyces bauhiniae</name>
    <dbReference type="NCBI Taxonomy" id="2340725"/>
    <lineage>
        <taxon>Bacteria</taxon>
        <taxon>Bacillati</taxon>
        <taxon>Actinomycetota</taxon>
        <taxon>Actinomycetes</taxon>
        <taxon>Kitasatosporales</taxon>
        <taxon>Streptomycetaceae</taxon>
        <taxon>Streptomyces</taxon>
    </lineage>
</organism>
<evidence type="ECO:0000313" key="1">
    <source>
        <dbReference type="EMBL" id="NEB92445.1"/>
    </source>
</evidence>
<dbReference type="InterPro" id="IPR046075">
    <property type="entry name" value="DUF6093"/>
</dbReference>
<comment type="caution">
    <text evidence="1">The sequence shown here is derived from an EMBL/GenBank/DDBJ whole genome shotgun (WGS) entry which is preliminary data.</text>
</comment>
<dbReference type="AlphaFoldDB" id="A0A7K3QRI9"/>
<protein>
    <submittedName>
        <fullName evidence="1">Uncharacterized protein</fullName>
    </submittedName>
</protein>
<reference evidence="1 2" key="1">
    <citation type="submission" date="2020-01" db="EMBL/GenBank/DDBJ databases">
        <title>Insect and environment-associated Actinomycetes.</title>
        <authorList>
            <person name="Currrie C."/>
            <person name="Chevrette M."/>
            <person name="Carlson C."/>
            <person name="Stubbendieck R."/>
            <person name="Wendt-Pienkowski E."/>
        </authorList>
    </citation>
    <scope>NUCLEOTIDE SEQUENCE [LARGE SCALE GENOMIC DNA]</scope>
    <source>
        <strain evidence="1 2">SID7754</strain>
    </source>
</reference>
<name>A0A7K3QRI9_9ACTN</name>
<evidence type="ECO:0000313" key="2">
    <source>
        <dbReference type="Proteomes" id="UP000470520"/>
    </source>
</evidence>
<dbReference type="Proteomes" id="UP000470520">
    <property type="component" value="Unassembled WGS sequence"/>
</dbReference>
<dbReference type="EMBL" id="JAAGMR010000145">
    <property type="protein sequence ID" value="NEB92445.1"/>
    <property type="molecule type" value="Genomic_DNA"/>
</dbReference>
<dbReference type="Pfam" id="PF19586">
    <property type="entry name" value="DUF6093"/>
    <property type="match status" value="1"/>
</dbReference>
<sequence>MSGLDSALAAGRRAAEARMRDTVRLYSQAPDVFDRVTGHSTPGVKTTLYQGRARVSAVAQASGEDTQAGDREVRLLEYQVAVPWGTTLPLGARVLPGMRVDVVASSDARMVGVTLWVTGAQFGDQATAWRISTEDRS</sequence>
<gene>
    <name evidence="1" type="ORF">G3I21_12070</name>
</gene>
<dbReference type="RefSeq" id="WP_164188243.1">
    <property type="nucleotide sequence ID" value="NZ_JAAGMR010000145.1"/>
</dbReference>
<proteinExistence type="predicted"/>
<accession>A0A7K3QRI9</accession>